<gene>
    <name evidence="1" type="ORF">SDC9_165082</name>
</gene>
<organism evidence="1">
    <name type="scientific">bioreactor metagenome</name>
    <dbReference type="NCBI Taxonomy" id="1076179"/>
    <lineage>
        <taxon>unclassified sequences</taxon>
        <taxon>metagenomes</taxon>
        <taxon>ecological metagenomes</taxon>
    </lineage>
</organism>
<name>A0A645FTD6_9ZZZZ</name>
<comment type="caution">
    <text evidence="1">The sequence shown here is derived from an EMBL/GenBank/DDBJ whole genome shotgun (WGS) entry which is preliminary data.</text>
</comment>
<sequence>MDLNDEAVKAMLDGRYAFTAGGHWLMGGFAAAIMYDYLNGFEIDERDVQLVLAEVQSKEAAITLQQKWLPFPAWDFKEHSKKYSGKNTKQYTELRIQ</sequence>
<protein>
    <submittedName>
        <fullName evidence="1">Uncharacterized protein</fullName>
    </submittedName>
</protein>
<accession>A0A645FTD6</accession>
<reference evidence="1" key="1">
    <citation type="submission" date="2019-08" db="EMBL/GenBank/DDBJ databases">
        <authorList>
            <person name="Kucharzyk K."/>
            <person name="Murdoch R.W."/>
            <person name="Higgins S."/>
            <person name="Loffler F."/>
        </authorList>
    </citation>
    <scope>NUCLEOTIDE SEQUENCE</scope>
</reference>
<dbReference type="Gene3D" id="3.40.50.2300">
    <property type="match status" value="2"/>
</dbReference>
<proteinExistence type="predicted"/>
<dbReference type="AlphaFoldDB" id="A0A645FTD6"/>
<evidence type="ECO:0000313" key="1">
    <source>
        <dbReference type="EMBL" id="MPN17727.1"/>
    </source>
</evidence>
<dbReference type="EMBL" id="VSSQ01064916">
    <property type="protein sequence ID" value="MPN17727.1"/>
    <property type="molecule type" value="Genomic_DNA"/>
</dbReference>